<feature type="domain" description="Asn/Gln amidotransferase" evidence="12">
    <location>
        <begin position="332"/>
        <end position="481"/>
    </location>
</feature>
<dbReference type="HAMAP" id="MF_00121">
    <property type="entry name" value="GatB"/>
    <property type="match status" value="1"/>
</dbReference>
<organism evidence="13 14">
    <name type="scientific">Chitinophaga eiseniae</name>
    <dbReference type="NCBI Taxonomy" id="634771"/>
    <lineage>
        <taxon>Bacteria</taxon>
        <taxon>Pseudomonadati</taxon>
        <taxon>Bacteroidota</taxon>
        <taxon>Chitinophagia</taxon>
        <taxon>Chitinophagales</taxon>
        <taxon>Chitinophagaceae</taxon>
        <taxon>Chitinophaga</taxon>
    </lineage>
</organism>
<dbReference type="OrthoDB" id="9804078at2"/>
<dbReference type="InterPro" id="IPR014746">
    <property type="entry name" value="Gln_synth/guanido_kin_cat_dom"/>
</dbReference>
<dbReference type="Proteomes" id="UP000190367">
    <property type="component" value="Unassembled WGS sequence"/>
</dbReference>
<dbReference type="InterPro" id="IPR006075">
    <property type="entry name" value="Asn/Gln-tRNA_Trfase_suB/E_cat"/>
</dbReference>
<name>A0A1T4R4X5_9BACT</name>
<evidence type="ECO:0000313" key="14">
    <source>
        <dbReference type="Proteomes" id="UP000190367"/>
    </source>
</evidence>
<dbReference type="PANTHER" id="PTHR11659:SF0">
    <property type="entry name" value="GLUTAMYL-TRNA(GLN) AMIDOTRANSFERASE SUBUNIT B, MITOCHONDRIAL"/>
    <property type="match status" value="1"/>
</dbReference>
<keyword evidence="7 11" id="KW-0648">Protein biosynthesis</keyword>
<evidence type="ECO:0000313" key="13">
    <source>
        <dbReference type="EMBL" id="SKA11102.1"/>
    </source>
</evidence>
<dbReference type="GO" id="GO:0016740">
    <property type="term" value="F:transferase activity"/>
    <property type="evidence" value="ECO:0007669"/>
    <property type="project" value="UniProtKB-KW"/>
</dbReference>
<dbReference type="GO" id="GO:0050567">
    <property type="term" value="F:glutaminyl-tRNA synthase (glutamine-hydrolyzing) activity"/>
    <property type="evidence" value="ECO:0007669"/>
    <property type="project" value="UniProtKB-UniRule"/>
</dbReference>
<dbReference type="RefSeq" id="WP_078669368.1">
    <property type="nucleotide sequence ID" value="NZ_FUWZ01000002.1"/>
</dbReference>
<dbReference type="GO" id="GO:0070681">
    <property type="term" value="P:glutaminyl-tRNAGln biosynthesis via transamidation"/>
    <property type="evidence" value="ECO:0007669"/>
    <property type="project" value="TreeGrafter"/>
</dbReference>
<evidence type="ECO:0000256" key="4">
    <source>
        <dbReference type="ARBA" id="ARBA00022598"/>
    </source>
</evidence>
<evidence type="ECO:0000256" key="6">
    <source>
        <dbReference type="ARBA" id="ARBA00022840"/>
    </source>
</evidence>
<keyword evidence="4 11" id="KW-0436">Ligase</keyword>
<protein>
    <recommendedName>
        <fullName evidence="3 11">Aspartyl/glutamyl-tRNA(Asn/Gln) amidotransferase subunit B</fullName>
        <shortName evidence="11">Asp/Glu-ADT subunit B</shortName>
        <ecNumber evidence="11">6.3.5.-</ecNumber>
    </recommendedName>
</protein>
<evidence type="ECO:0000256" key="8">
    <source>
        <dbReference type="ARBA" id="ARBA00024799"/>
    </source>
</evidence>
<evidence type="ECO:0000256" key="10">
    <source>
        <dbReference type="ARBA" id="ARBA00047913"/>
    </source>
</evidence>
<dbReference type="Pfam" id="PF02637">
    <property type="entry name" value="GatB_Yqey"/>
    <property type="match status" value="1"/>
</dbReference>
<dbReference type="InterPro" id="IPR042114">
    <property type="entry name" value="GatB_C_1"/>
</dbReference>
<dbReference type="GO" id="GO:0006412">
    <property type="term" value="P:translation"/>
    <property type="evidence" value="ECO:0007669"/>
    <property type="project" value="UniProtKB-UniRule"/>
</dbReference>
<evidence type="ECO:0000256" key="3">
    <source>
        <dbReference type="ARBA" id="ARBA00016923"/>
    </source>
</evidence>
<dbReference type="Gene3D" id="1.10.10.410">
    <property type="match status" value="1"/>
</dbReference>
<dbReference type="InterPro" id="IPR023168">
    <property type="entry name" value="GatB_Yqey_C_2"/>
</dbReference>
<keyword evidence="6 11" id="KW-0067">ATP-binding</keyword>
<dbReference type="InterPro" id="IPR017959">
    <property type="entry name" value="Asn/Gln-tRNA_amidoTrfase_suB/E"/>
</dbReference>
<evidence type="ECO:0000256" key="2">
    <source>
        <dbReference type="ARBA" id="ARBA00011123"/>
    </source>
</evidence>
<dbReference type="NCBIfam" id="NF004014">
    <property type="entry name" value="PRK05477.1-4"/>
    <property type="match status" value="1"/>
</dbReference>
<dbReference type="Gene3D" id="1.10.150.380">
    <property type="entry name" value="GatB domain, N-terminal subdomain"/>
    <property type="match status" value="1"/>
</dbReference>
<gene>
    <name evidence="11" type="primary">gatB</name>
    <name evidence="13" type="ORF">SAMN04488128_102863</name>
</gene>
<dbReference type="NCBIfam" id="NF004012">
    <property type="entry name" value="PRK05477.1-2"/>
    <property type="match status" value="1"/>
</dbReference>
<comment type="subunit">
    <text evidence="2 11">Heterotrimer of A, B and C subunits.</text>
</comment>
<comment type="similarity">
    <text evidence="1 11">Belongs to the GatB/GatE family. GatB subfamily.</text>
</comment>
<dbReference type="GO" id="GO:0005524">
    <property type="term" value="F:ATP binding"/>
    <property type="evidence" value="ECO:0007669"/>
    <property type="project" value="UniProtKB-KW"/>
</dbReference>
<dbReference type="SUPFAM" id="SSF89095">
    <property type="entry name" value="GatB/YqeY motif"/>
    <property type="match status" value="1"/>
</dbReference>
<dbReference type="FunFam" id="1.10.10.410:FF:000001">
    <property type="entry name" value="Aspartyl/glutamyl-tRNA(Asn/Gln) amidotransferase subunit B"/>
    <property type="match status" value="1"/>
</dbReference>
<dbReference type="STRING" id="634771.SAMN04488128_102863"/>
<evidence type="ECO:0000256" key="11">
    <source>
        <dbReference type="HAMAP-Rule" id="MF_00121"/>
    </source>
</evidence>
<comment type="catalytic activity">
    <reaction evidence="9 11">
        <text>L-aspartyl-tRNA(Asn) + L-glutamine + ATP + H2O = L-asparaginyl-tRNA(Asn) + L-glutamate + ADP + phosphate + 2 H(+)</text>
        <dbReference type="Rhea" id="RHEA:14513"/>
        <dbReference type="Rhea" id="RHEA-COMP:9674"/>
        <dbReference type="Rhea" id="RHEA-COMP:9677"/>
        <dbReference type="ChEBI" id="CHEBI:15377"/>
        <dbReference type="ChEBI" id="CHEBI:15378"/>
        <dbReference type="ChEBI" id="CHEBI:29985"/>
        <dbReference type="ChEBI" id="CHEBI:30616"/>
        <dbReference type="ChEBI" id="CHEBI:43474"/>
        <dbReference type="ChEBI" id="CHEBI:58359"/>
        <dbReference type="ChEBI" id="CHEBI:78515"/>
        <dbReference type="ChEBI" id="CHEBI:78516"/>
        <dbReference type="ChEBI" id="CHEBI:456216"/>
    </reaction>
</comment>
<reference evidence="14" key="1">
    <citation type="submission" date="2017-02" db="EMBL/GenBank/DDBJ databases">
        <authorList>
            <person name="Varghese N."/>
            <person name="Submissions S."/>
        </authorList>
    </citation>
    <scope>NUCLEOTIDE SEQUENCE [LARGE SCALE GENOMIC DNA]</scope>
    <source>
        <strain evidence="14">DSM 22224</strain>
    </source>
</reference>
<dbReference type="EC" id="6.3.5.-" evidence="11"/>
<evidence type="ECO:0000256" key="1">
    <source>
        <dbReference type="ARBA" id="ARBA00005306"/>
    </source>
</evidence>
<evidence type="ECO:0000256" key="9">
    <source>
        <dbReference type="ARBA" id="ARBA00047380"/>
    </source>
</evidence>
<accession>A0A1T4R4X5</accession>
<proteinExistence type="inferred from homology"/>
<comment type="function">
    <text evidence="8 11">Allows the formation of correctly charged Asn-tRNA(Asn) or Gln-tRNA(Gln) through the transamidation of misacylated Asp-tRNA(Asn) or Glu-tRNA(Gln) in organisms which lack either or both of asparaginyl-tRNA or glutaminyl-tRNA synthetases. The reaction takes place in the presence of glutamine and ATP through an activated phospho-Asp-tRNA(Asn) or phospho-Glu-tRNA(Gln).</text>
</comment>
<dbReference type="InterPro" id="IPR017958">
    <property type="entry name" value="Gln-tRNA_amidoTrfase_suB_CS"/>
</dbReference>
<dbReference type="NCBIfam" id="TIGR00133">
    <property type="entry name" value="gatB"/>
    <property type="match status" value="1"/>
</dbReference>
<dbReference type="SUPFAM" id="SSF55931">
    <property type="entry name" value="Glutamine synthetase/guanido kinase"/>
    <property type="match status" value="1"/>
</dbReference>
<evidence type="ECO:0000256" key="5">
    <source>
        <dbReference type="ARBA" id="ARBA00022741"/>
    </source>
</evidence>
<dbReference type="SMART" id="SM00845">
    <property type="entry name" value="GatB_Yqey"/>
    <property type="match status" value="1"/>
</dbReference>
<keyword evidence="5 11" id="KW-0547">Nucleotide-binding</keyword>
<dbReference type="Pfam" id="PF02934">
    <property type="entry name" value="GatB_N"/>
    <property type="match status" value="1"/>
</dbReference>
<dbReference type="InterPro" id="IPR003789">
    <property type="entry name" value="Asn/Gln_tRNA_amidoTrase-B-like"/>
</dbReference>
<sequence>MSDIYSKYETVIGLEVHAQLLTESKLFCSDSAAFGGAPNTHISAISLAHPGTLPRMNRKAAEYAIKLGLACHCEIEKDNYFARKNYFYPDLPKGYQVSQHTAPICKGGYVPVVTDAGSRQIQLNRIHLEEDAGKLLHDQDPANSYVDYNRAGVPLVEIVSEPDMHTSDEAYAYLTELRRLVRYLGVCDGNMEEGSMRCDANISVRLKGVTTLGTKVEVKNMNSIRNVKRAIDNEVKRQIDLLEAGGTLIQETRSFDAATGSSFSLRSKEEANDYRYFPEPDLAPFHLTDEFIAAIKATLPALPEELILKYTTNYGLPEYDARVICDDKGTADYFESLTTVTTQYKAAANWMLGPVKSWLNEHSEDISRFPVTPAVLAALIHLTDSGKVSFSIASSRILPEMITATNEDPLAIATRLNLLQDTNADNISPIIDEVLAKYPDKVAAFRGGKKGLMSLFVGEVMKLSKGKADPRLTNELLAEKLKG</sequence>
<dbReference type="InterPro" id="IPR018027">
    <property type="entry name" value="Asn/Gln_amidotransferase"/>
</dbReference>
<dbReference type="PROSITE" id="PS01234">
    <property type="entry name" value="GATB"/>
    <property type="match status" value="1"/>
</dbReference>
<comment type="catalytic activity">
    <reaction evidence="10 11">
        <text>L-glutamyl-tRNA(Gln) + L-glutamine + ATP + H2O = L-glutaminyl-tRNA(Gln) + L-glutamate + ADP + phosphate + H(+)</text>
        <dbReference type="Rhea" id="RHEA:17521"/>
        <dbReference type="Rhea" id="RHEA-COMP:9681"/>
        <dbReference type="Rhea" id="RHEA-COMP:9684"/>
        <dbReference type="ChEBI" id="CHEBI:15377"/>
        <dbReference type="ChEBI" id="CHEBI:15378"/>
        <dbReference type="ChEBI" id="CHEBI:29985"/>
        <dbReference type="ChEBI" id="CHEBI:30616"/>
        <dbReference type="ChEBI" id="CHEBI:43474"/>
        <dbReference type="ChEBI" id="CHEBI:58359"/>
        <dbReference type="ChEBI" id="CHEBI:78520"/>
        <dbReference type="ChEBI" id="CHEBI:78521"/>
        <dbReference type="ChEBI" id="CHEBI:456216"/>
    </reaction>
</comment>
<dbReference type="AlphaFoldDB" id="A0A1T4R4X5"/>
<keyword evidence="14" id="KW-1185">Reference proteome</keyword>
<dbReference type="GO" id="GO:0050566">
    <property type="term" value="F:asparaginyl-tRNA synthase (glutamine-hydrolyzing) activity"/>
    <property type="evidence" value="ECO:0007669"/>
    <property type="project" value="RHEA"/>
</dbReference>
<dbReference type="EMBL" id="FUWZ01000002">
    <property type="protein sequence ID" value="SKA11102.1"/>
    <property type="molecule type" value="Genomic_DNA"/>
</dbReference>
<evidence type="ECO:0000256" key="7">
    <source>
        <dbReference type="ARBA" id="ARBA00022917"/>
    </source>
</evidence>
<dbReference type="InterPro" id="IPR004413">
    <property type="entry name" value="GatB"/>
</dbReference>
<evidence type="ECO:0000259" key="12">
    <source>
        <dbReference type="SMART" id="SM00845"/>
    </source>
</evidence>
<dbReference type="PANTHER" id="PTHR11659">
    <property type="entry name" value="GLUTAMYL-TRNA GLN AMIDOTRANSFERASE SUBUNIT B MITOCHONDRIAL AND PROKARYOTIC PET112-RELATED"/>
    <property type="match status" value="1"/>
</dbReference>
<keyword evidence="13" id="KW-0808">Transferase</keyword>